<proteinExistence type="predicted"/>
<dbReference type="AlphaFoldDB" id="A0A4Z1FQ86"/>
<dbReference type="Proteomes" id="UP000297910">
    <property type="component" value="Unassembled WGS sequence"/>
</dbReference>
<sequence length="75" mass="8350">MTATIGMAVEMFRIFEYAPTLVACELYCSVALRQVMFTMGRTIPCNDAFWEGAAESLMIVNSAMFLEIFDALHTG</sequence>
<protein>
    <submittedName>
        <fullName evidence="1">Uncharacterized protein</fullName>
    </submittedName>
</protein>
<comment type="caution">
    <text evidence="1">The sequence shown here is derived from an EMBL/GenBank/DDBJ whole genome shotgun (WGS) entry which is preliminary data.</text>
</comment>
<reference evidence="1 2" key="1">
    <citation type="submission" date="2017-12" db="EMBL/GenBank/DDBJ databases">
        <title>Comparative genomics of Botrytis spp.</title>
        <authorList>
            <person name="Valero-Jimenez C.A."/>
            <person name="Tapia P."/>
            <person name="Veloso J."/>
            <person name="Silva-Moreno E."/>
            <person name="Staats M."/>
            <person name="Valdes J.H."/>
            <person name="Van Kan J.A.L."/>
        </authorList>
    </citation>
    <scope>NUCLEOTIDE SEQUENCE [LARGE SCALE GENOMIC DNA]</scope>
    <source>
        <strain evidence="1 2">Bp0003</strain>
    </source>
</reference>
<evidence type="ECO:0000313" key="1">
    <source>
        <dbReference type="EMBL" id="TGO23817.1"/>
    </source>
</evidence>
<accession>A0A4Z1FQ86</accession>
<gene>
    <name evidence="1" type="ORF">BPAE_0121g00340</name>
</gene>
<keyword evidence="2" id="KW-1185">Reference proteome</keyword>
<organism evidence="1 2">
    <name type="scientific">Botrytis paeoniae</name>
    <dbReference type="NCBI Taxonomy" id="278948"/>
    <lineage>
        <taxon>Eukaryota</taxon>
        <taxon>Fungi</taxon>
        <taxon>Dikarya</taxon>
        <taxon>Ascomycota</taxon>
        <taxon>Pezizomycotina</taxon>
        <taxon>Leotiomycetes</taxon>
        <taxon>Helotiales</taxon>
        <taxon>Sclerotiniaceae</taxon>
        <taxon>Botrytis</taxon>
    </lineage>
</organism>
<dbReference type="EMBL" id="PQXI01000121">
    <property type="protein sequence ID" value="TGO23817.1"/>
    <property type="molecule type" value="Genomic_DNA"/>
</dbReference>
<evidence type="ECO:0000313" key="2">
    <source>
        <dbReference type="Proteomes" id="UP000297910"/>
    </source>
</evidence>
<name>A0A4Z1FQ86_9HELO</name>